<dbReference type="InterPro" id="IPR011199">
    <property type="entry name" value="Bacillithiol_biosynth_BshC"/>
</dbReference>
<feature type="domain" description="Bacillithiol biosynthesis BshC C-terminal coiled-coil" evidence="4">
    <location>
        <begin position="383"/>
        <end position="506"/>
    </location>
</feature>
<evidence type="ECO:0000259" key="3">
    <source>
        <dbReference type="Pfam" id="PF10079"/>
    </source>
</evidence>
<dbReference type="NCBIfam" id="TIGR03998">
    <property type="entry name" value="thiol_BshC"/>
    <property type="match status" value="1"/>
</dbReference>
<comment type="function">
    <text evidence="2">Involved in bacillithiol (BSH) biosynthesis. May catalyze the last step of the pathway, the addition of cysteine to glucosamine malate (GlcN-Mal) to generate BSH.</text>
</comment>
<dbReference type="AlphaFoldDB" id="A0A0M2SHE9"/>
<evidence type="ECO:0000259" key="4">
    <source>
        <dbReference type="Pfam" id="PF24850"/>
    </source>
</evidence>
<evidence type="ECO:0000256" key="2">
    <source>
        <dbReference type="HAMAP-Rule" id="MF_01867"/>
    </source>
</evidence>
<evidence type="ECO:0000256" key="1">
    <source>
        <dbReference type="ARBA" id="ARBA00022598"/>
    </source>
</evidence>
<sequence length="528" mass="61540">MEIECMDFQQDRFTQRFNERDESLLKYYQGLSYDKESIDSVLGRPVHKHTEELAGIIWSEMSPYGLSRSQEDNIERLKKGQRVVIGGQQAGLFMSPAYIIHKIITLLVLVEEIKKDHGYEAVPVFWIAGEDHDFEEVNHTHIYDGDHRRKRKISYKPNLTVPMSLGFYKYDKAEMKRVLYRITEGCGDSDFLKGKKDEVERMIESNDYWTELFHALVHDTFKDEGLLIFNAHSKKVRRLEVPMFEAMIQSRREMDAAFREGQAAFDREAGIDRMIETDTNVHLFTGSEYTRTLLTYEDGRFISDEAPADERELMGRLGETPETFSNNVVTRPLMQEMLFNTLIFAGGGAEVKYWGELHKVFEAFDVPMPIVLKRMEIIHEDMRVEKLKDEHGLALSAGMPDDIERIKEALIESHTDIPFLNEVEGIGERLVRDYTGLKQKEGRGQHRQLIEANMLAHQKQLDYLKRRYQLTVRRSLRRQLNDLDEVAEKMMPGGTLQERVYHPWMFQGHTPTFPPLSYTTQLTVIKTL</sequence>
<comment type="similarity">
    <text evidence="2">Belongs to the BshC family.</text>
</comment>
<evidence type="ECO:0000313" key="5">
    <source>
        <dbReference type="EMBL" id="KKK33713.1"/>
    </source>
</evidence>
<gene>
    <name evidence="2" type="primary">bshC</name>
    <name evidence="5" type="ORF">WN59_08830</name>
</gene>
<keyword evidence="6" id="KW-1185">Reference proteome</keyword>
<dbReference type="PATRIC" id="fig|1432562.3.peg.1742"/>
<dbReference type="EC" id="6.-.-.-" evidence="2"/>
<name>A0A0M2SHE9_9STAP</name>
<protein>
    <recommendedName>
        <fullName evidence="2">Putative cysteine ligase BshC</fullName>
        <ecNumber evidence="2">6.-.-.-</ecNumber>
    </recommendedName>
</protein>
<dbReference type="Pfam" id="PF24850">
    <property type="entry name" value="CC_BshC"/>
    <property type="match status" value="1"/>
</dbReference>
<dbReference type="EMBL" id="LAYZ01000024">
    <property type="protein sequence ID" value="KKK33713.1"/>
    <property type="molecule type" value="Genomic_DNA"/>
</dbReference>
<dbReference type="InterPro" id="IPR055398">
    <property type="entry name" value="Rossmann-like_BshC"/>
</dbReference>
<dbReference type="GO" id="GO:0016874">
    <property type="term" value="F:ligase activity"/>
    <property type="evidence" value="ECO:0007669"/>
    <property type="project" value="UniProtKB-UniRule"/>
</dbReference>
<dbReference type="Pfam" id="PF10079">
    <property type="entry name" value="Rossmann-like_BshC"/>
    <property type="match status" value="1"/>
</dbReference>
<evidence type="ECO:0000313" key="6">
    <source>
        <dbReference type="Proteomes" id="UP000034287"/>
    </source>
</evidence>
<dbReference type="PIRSF" id="PIRSF012535">
    <property type="entry name" value="UCP012535"/>
    <property type="match status" value="1"/>
</dbReference>
<organism evidence="5 6">
    <name type="scientific">Salinicoccus sediminis</name>
    <dbReference type="NCBI Taxonomy" id="1432562"/>
    <lineage>
        <taxon>Bacteria</taxon>
        <taxon>Bacillati</taxon>
        <taxon>Bacillota</taxon>
        <taxon>Bacilli</taxon>
        <taxon>Bacillales</taxon>
        <taxon>Staphylococcaceae</taxon>
        <taxon>Salinicoccus</taxon>
    </lineage>
</organism>
<dbReference type="InterPro" id="IPR055399">
    <property type="entry name" value="CC_BshC"/>
</dbReference>
<reference evidence="5 6" key="1">
    <citation type="submission" date="2015-04" db="EMBL/GenBank/DDBJ databases">
        <title>Taxonomic description and genome sequence of Salinicoccus sediminis sp. nov., a novel hyper halotolerant bacterium isolated from marine sediment.</title>
        <authorList>
            <person name="Mathan Kumar R."/>
            <person name="Kaur G."/>
            <person name="Kumar N."/>
            <person name="Kumar A."/>
            <person name="Singh N.K."/>
            <person name="Kaur N."/>
            <person name="Mayilraj S."/>
        </authorList>
    </citation>
    <scope>NUCLEOTIDE SEQUENCE [LARGE SCALE GENOMIC DNA]</scope>
    <source>
        <strain evidence="5 6">SV-16</strain>
    </source>
</reference>
<proteinExistence type="inferred from homology"/>
<keyword evidence="1 2" id="KW-0436">Ligase</keyword>
<dbReference type="Proteomes" id="UP000034287">
    <property type="component" value="Unassembled WGS sequence"/>
</dbReference>
<comment type="caution">
    <text evidence="5">The sequence shown here is derived from an EMBL/GenBank/DDBJ whole genome shotgun (WGS) entry which is preliminary data.</text>
</comment>
<dbReference type="STRING" id="1432562.WN59_08830"/>
<feature type="domain" description="Bacillithiol biosynthesis BshC N-terminal Rossmann-like" evidence="3">
    <location>
        <begin position="1"/>
        <end position="375"/>
    </location>
</feature>
<dbReference type="HAMAP" id="MF_01867">
    <property type="entry name" value="BshC"/>
    <property type="match status" value="1"/>
</dbReference>
<accession>A0A0M2SHE9</accession>
<dbReference type="RefSeq" id="WP_046515947.1">
    <property type="nucleotide sequence ID" value="NZ_LAYZ01000024.1"/>
</dbReference>
<dbReference type="OrthoDB" id="9765151at2"/>